<gene>
    <name evidence="2" type="ORF">IAC85_00160</name>
</gene>
<dbReference type="AlphaFoldDB" id="A0A9D0YY93"/>
<comment type="caution">
    <text evidence="2">The sequence shown here is derived from an EMBL/GenBank/DDBJ whole genome shotgun (WGS) entry which is preliminary data.</text>
</comment>
<organism evidence="2 3">
    <name type="scientific">Candidatus Faecenecus gallistercoris</name>
    <dbReference type="NCBI Taxonomy" id="2840793"/>
    <lineage>
        <taxon>Bacteria</taxon>
        <taxon>Bacillati</taxon>
        <taxon>Bacillota</taxon>
        <taxon>Bacillota incertae sedis</taxon>
        <taxon>Candidatus Faecenecus</taxon>
    </lineage>
</organism>
<sequence>MNYEVTIEQVLQLSNAIIIDIRSKYKYSLGHIPGAKHVLVDDLLDEPAEHLNYNDTYYLYCEYGAISNRVATTLSRLGYHTYSVKDGYYAYLEHESMTF</sequence>
<evidence type="ECO:0000313" key="2">
    <source>
        <dbReference type="EMBL" id="HIQ64133.1"/>
    </source>
</evidence>
<dbReference type="Pfam" id="PF00581">
    <property type="entry name" value="Rhodanese"/>
    <property type="match status" value="1"/>
</dbReference>
<dbReference type="InterPro" id="IPR001763">
    <property type="entry name" value="Rhodanese-like_dom"/>
</dbReference>
<dbReference type="Proteomes" id="UP000886725">
    <property type="component" value="Unassembled WGS sequence"/>
</dbReference>
<dbReference type="PANTHER" id="PTHR43031:SF1">
    <property type="entry name" value="PYRIDINE NUCLEOTIDE-DISULPHIDE OXIDOREDUCTASE"/>
    <property type="match status" value="1"/>
</dbReference>
<evidence type="ECO:0000259" key="1">
    <source>
        <dbReference type="PROSITE" id="PS50206"/>
    </source>
</evidence>
<dbReference type="InterPro" id="IPR001307">
    <property type="entry name" value="Thiosulphate_STrfase_CS"/>
</dbReference>
<dbReference type="InterPro" id="IPR050229">
    <property type="entry name" value="GlpE_sulfurtransferase"/>
</dbReference>
<dbReference type="Gene3D" id="3.40.250.10">
    <property type="entry name" value="Rhodanese-like domain"/>
    <property type="match status" value="1"/>
</dbReference>
<evidence type="ECO:0000313" key="3">
    <source>
        <dbReference type="Proteomes" id="UP000886725"/>
    </source>
</evidence>
<dbReference type="EMBL" id="DVFU01000006">
    <property type="protein sequence ID" value="HIQ64133.1"/>
    <property type="molecule type" value="Genomic_DNA"/>
</dbReference>
<dbReference type="SMART" id="SM00450">
    <property type="entry name" value="RHOD"/>
    <property type="match status" value="1"/>
</dbReference>
<accession>A0A9D0YY93</accession>
<dbReference type="SUPFAM" id="SSF52821">
    <property type="entry name" value="Rhodanese/Cell cycle control phosphatase"/>
    <property type="match status" value="1"/>
</dbReference>
<dbReference type="CDD" id="cd00158">
    <property type="entry name" value="RHOD"/>
    <property type="match status" value="1"/>
</dbReference>
<feature type="domain" description="Rhodanese" evidence="1">
    <location>
        <begin position="12"/>
        <end position="96"/>
    </location>
</feature>
<dbReference type="InterPro" id="IPR036873">
    <property type="entry name" value="Rhodanese-like_dom_sf"/>
</dbReference>
<name>A0A9D0YY93_9FIRM</name>
<proteinExistence type="predicted"/>
<dbReference type="PROSITE" id="PS00380">
    <property type="entry name" value="RHODANESE_1"/>
    <property type="match status" value="1"/>
</dbReference>
<reference evidence="2" key="2">
    <citation type="journal article" date="2021" name="PeerJ">
        <title>Extensive microbial diversity within the chicken gut microbiome revealed by metagenomics and culture.</title>
        <authorList>
            <person name="Gilroy R."/>
            <person name="Ravi A."/>
            <person name="Getino M."/>
            <person name="Pursley I."/>
            <person name="Horton D.L."/>
            <person name="Alikhan N.F."/>
            <person name="Baker D."/>
            <person name="Gharbi K."/>
            <person name="Hall N."/>
            <person name="Watson M."/>
            <person name="Adriaenssens E.M."/>
            <person name="Foster-Nyarko E."/>
            <person name="Jarju S."/>
            <person name="Secka A."/>
            <person name="Antonio M."/>
            <person name="Oren A."/>
            <person name="Chaudhuri R.R."/>
            <person name="La Ragione R."/>
            <person name="Hildebrand F."/>
            <person name="Pallen M.J."/>
        </authorList>
    </citation>
    <scope>NUCLEOTIDE SEQUENCE</scope>
    <source>
        <strain evidence="2">CHK165-10780</strain>
    </source>
</reference>
<dbReference type="GO" id="GO:0004792">
    <property type="term" value="F:thiosulfate-cyanide sulfurtransferase activity"/>
    <property type="evidence" value="ECO:0007669"/>
    <property type="project" value="InterPro"/>
</dbReference>
<dbReference type="PANTHER" id="PTHR43031">
    <property type="entry name" value="FAD-DEPENDENT OXIDOREDUCTASE"/>
    <property type="match status" value="1"/>
</dbReference>
<dbReference type="PROSITE" id="PS50206">
    <property type="entry name" value="RHODANESE_3"/>
    <property type="match status" value="1"/>
</dbReference>
<protein>
    <submittedName>
        <fullName evidence="2">Rhodanese-like domain-containing protein</fullName>
    </submittedName>
</protein>
<reference evidence="2" key="1">
    <citation type="submission" date="2020-10" db="EMBL/GenBank/DDBJ databases">
        <authorList>
            <person name="Gilroy R."/>
        </authorList>
    </citation>
    <scope>NUCLEOTIDE SEQUENCE</scope>
    <source>
        <strain evidence="2">CHK165-10780</strain>
    </source>
</reference>